<dbReference type="EMBL" id="BLAF01000010">
    <property type="protein sequence ID" value="GES19236.1"/>
    <property type="molecule type" value="Genomic_DNA"/>
</dbReference>
<comment type="caution">
    <text evidence="2">The sequence shown here is derived from an EMBL/GenBank/DDBJ whole genome shotgun (WGS) entry which is preliminary data.</text>
</comment>
<proteinExistence type="predicted"/>
<keyword evidence="3" id="KW-1185">Reference proteome</keyword>
<sequence>MPLIRSRTSVASNSAGPSGETSAVTALGQPAACSASIPTAEQSCPDVQYPHWKPSSLMNAC</sequence>
<reference evidence="2 3" key="1">
    <citation type="submission" date="2019-10" db="EMBL/GenBank/DDBJ databases">
        <title>Whole genome shotgun sequence of Acrocarpospora pleiomorpha NBRC 16267.</title>
        <authorList>
            <person name="Ichikawa N."/>
            <person name="Kimura A."/>
            <person name="Kitahashi Y."/>
            <person name="Komaki H."/>
            <person name="Oguchi A."/>
        </authorList>
    </citation>
    <scope>NUCLEOTIDE SEQUENCE [LARGE SCALE GENOMIC DNA]</scope>
    <source>
        <strain evidence="2 3">NBRC 16267</strain>
    </source>
</reference>
<dbReference type="Proteomes" id="UP000377595">
    <property type="component" value="Unassembled WGS sequence"/>
</dbReference>
<evidence type="ECO:0000313" key="2">
    <source>
        <dbReference type="EMBL" id="GES19236.1"/>
    </source>
</evidence>
<accession>A0A5M3XF13</accession>
<name>A0A5M3XF13_9ACTN</name>
<protein>
    <submittedName>
        <fullName evidence="2">Uncharacterized protein</fullName>
    </submittedName>
</protein>
<organism evidence="2 3">
    <name type="scientific">Acrocarpospora pleiomorpha</name>
    <dbReference type="NCBI Taxonomy" id="90975"/>
    <lineage>
        <taxon>Bacteria</taxon>
        <taxon>Bacillati</taxon>
        <taxon>Actinomycetota</taxon>
        <taxon>Actinomycetes</taxon>
        <taxon>Streptosporangiales</taxon>
        <taxon>Streptosporangiaceae</taxon>
        <taxon>Acrocarpospora</taxon>
    </lineage>
</organism>
<evidence type="ECO:0000313" key="3">
    <source>
        <dbReference type="Proteomes" id="UP000377595"/>
    </source>
</evidence>
<evidence type="ECO:0000256" key="1">
    <source>
        <dbReference type="SAM" id="MobiDB-lite"/>
    </source>
</evidence>
<dbReference type="AlphaFoldDB" id="A0A5M3XF13"/>
<gene>
    <name evidence="2" type="ORF">Aple_021320</name>
</gene>
<feature type="region of interest" description="Disordered" evidence="1">
    <location>
        <begin position="1"/>
        <end position="23"/>
    </location>
</feature>